<dbReference type="OrthoDB" id="1953515at2"/>
<sequence length="299" mass="33994">MKIKKMIYLLTIVIVSCGIILGCRGEERLIPESKERKNREEIPKTLKAMEQKVHSIIGNLESIEELIKIKPEDIEPPKTQSEKQEKPKGEEPEPQSGDQSSQQAVVQQPSIEQEQQKKQMQKQAQVLEKWQKSEEDIKSLHESWNAYELNALKDGGDQGRIDKMETALSNLTSGIEEKNKEKALVAANDVILSLSDFMGLYKGNVDGTLAKIEYIARQSYMDSKEGDWEAATEKIEDKNSLIDALRQGADIKEKQEKLIDKLNLSIEDLKIAIEQKDLSLVEIKRDIVVKNIEILKNEL</sequence>
<dbReference type="AlphaFoldDB" id="A0A1T4L2L2"/>
<keyword evidence="3" id="KW-1185">Reference proteome</keyword>
<name>A0A1T4L2L2_9FIRM</name>
<evidence type="ECO:0000313" key="2">
    <source>
        <dbReference type="EMBL" id="SJZ48954.1"/>
    </source>
</evidence>
<dbReference type="EMBL" id="FUWV01000003">
    <property type="protein sequence ID" value="SJZ48954.1"/>
    <property type="molecule type" value="Genomic_DNA"/>
</dbReference>
<evidence type="ECO:0000256" key="1">
    <source>
        <dbReference type="SAM" id="MobiDB-lite"/>
    </source>
</evidence>
<protein>
    <recommendedName>
        <fullName evidence="4">Lipoprotein</fullName>
    </recommendedName>
</protein>
<feature type="compositionally biased region" description="Low complexity" evidence="1">
    <location>
        <begin position="94"/>
        <end position="110"/>
    </location>
</feature>
<reference evidence="2 3" key="1">
    <citation type="submission" date="2017-02" db="EMBL/GenBank/DDBJ databases">
        <authorList>
            <person name="Peterson S.W."/>
        </authorList>
    </citation>
    <scope>NUCLEOTIDE SEQUENCE [LARGE SCALE GENOMIC DNA]</scope>
    <source>
        <strain evidence="2 3">DSM 15102</strain>
    </source>
</reference>
<feature type="compositionally biased region" description="Basic and acidic residues" evidence="1">
    <location>
        <begin position="69"/>
        <end position="91"/>
    </location>
</feature>
<feature type="region of interest" description="Disordered" evidence="1">
    <location>
        <begin position="69"/>
        <end position="120"/>
    </location>
</feature>
<proteinExistence type="predicted"/>
<evidence type="ECO:0008006" key="4">
    <source>
        <dbReference type="Google" id="ProtNLM"/>
    </source>
</evidence>
<evidence type="ECO:0000313" key="3">
    <source>
        <dbReference type="Proteomes" id="UP000196365"/>
    </source>
</evidence>
<dbReference type="PROSITE" id="PS51257">
    <property type="entry name" value="PROKAR_LIPOPROTEIN"/>
    <property type="match status" value="1"/>
</dbReference>
<gene>
    <name evidence="2" type="ORF">SAMN02745973_00801</name>
</gene>
<organism evidence="2 3">
    <name type="scientific">Garciella nitratireducens DSM 15102</name>
    <dbReference type="NCBI Taxonomy" id="1121911"/>
    <lineage>
        <taxon>Bacteria</taxon>
        <taxon>Bacillati</taxon>
        <taxon>Bacillota</taxon>
        <taxon>Clostridia</taxon>
        <taxon>Eubacteriales</taxon>
        <taxon>Eubacteriaceae</taxon>
        <taxon>Garciella</taxon>
    </lineage>
</organism>
<accession>A0A1T4L2L2</accession>
<dbReference type="RefSeq" id="WP_087678222.1">
    <property type="nucleotide sequence ID" value="NZ_FUWV01000003.1"/>
</dbReference>
<dbReference type="Proteomes" id="UP000196365">
    <property type="component" value="Unassembled WGS sequence"/>
</dbReference>